<dbReference type="KEGG" id="tcb:TCARB_0630"/>
<organism evidence="2 3">
    <name type="scientific">Thermofilum adornatum 1505</name>
    <dbReference type="NCBI Taxonomy" id="697581"/>
    <lineage>
        <taxon>Archaea</taxon>
        <taxon>Thermoproteota</taxon>
        <taxon>Thermoprotei</taxon>
        <taxon>Thermofilales</taxon>
        <taxon>Thermofilaceae</taxon>
        <taxon>Thermofilum</taxon>
    </lineage>
</organism>
<sequence length="154" mass="17713">MKLQELSTASLFVLLAVAYLVFQIFALIEENLLAGSRRKTQKILFTFDPYRQYLIVLPRPATKLQKELVEWSKIAGFGLSIDGSFRKKLRHKLSIAELSPIILSLKLFLEQKGYIVEAHMKDLFQATPFAEVLIKERTLSKLKNRIISMLTSKE</sequence>
<keyword evidence="1" id="KW-0812">Transmembrane</keyword>
<keyword evidence="1" id="KW-1133">Transmembrane helix</keyword>
<protein>
    <submittedName>
        <fullName evidence="2">Uncharacterized protein</fullName>
    </submittedName>
</protein>
<evidence type="ECO:0000313" key="2">
    <source>
        <dbReference type="EMBL" id="AJB41686.1"/>
    </source>
</evidence>
<dbReference type="STRING" id="697581.TCARB_0630"/>
<evidence type="ECO:0000313" key="3">
    <source>
        <dbReference type="Proteomes" id="UP000266720"/>
    </source>
</evidence>
<keyword evidence="1" id="KW-0472">Membrane</keyword>
<dbReference type="GeneID" id="25406077"/>
<reference evidence="3" key="1">
    <citation type="book" date="2010" name="EXTREMOPHILES" publisher="0:0-0">
        <title>Complete genome sequences of ten hyperthermophilic archaea reveal their metabolic capabilities and possible ecological roles.</title>
        <editorList>
            <person name="?"/>
        </editorList>
        <authorList>
            <person name="Ravin N.V."/>
            <person name="Mardanov A.V."/>
            <person name="Bonch-Osmolovskaya E.A."/>
            <person name="Skryabin K.G."/>
        </authorList>
    </citation>
    <scope>NUCLEOTIDE SEQUENCE [LARGE SCALE GENOMIC DNA]</scope>
    <source>
        <strain evidence="3">1505</strain>
    </source>
</reference>
<dbReference type="EMBL" id="CP007493">
    <property type="protein sequence ID" value="AJB41686.1"/>
    <property type="molecule type" value="Genomic_DNA"/>
</dbReference>
<feature type="transmembrane region" description="Helical" evidence="1">
    <location>
        <begin position="6"/>
        <end position="28"/>
    </location>
</feature>
<proteinExistence type="predicted"/>
<dbReference type="AlphaFoldDB" id="A0A3G1A4U3"/>
<dbReference type="GeneID" id="16574190"/>
<evidence type="ECO:0000256" key="1">
    <source>
        <dbReference type="SAM" id="Phobius"/>
    </source>
</evidence>
<dbReference type="Proteomes" id="UP000266720">
    <property type="component" value="Chromosome"/>
</dbReference>
<name>A0A3G1A4U3_9CREN</name>
<accession>A0A3G1A4U3</accession>
<dbReference type="RefSeq" id="WP_020963191.1">
    <property type="nucleotide sequence ID" value="NZ_CP007493.1"/>
</dbReference>
<gene>
    <name evidence="2" type="ORF">TCARB_0630</name>
</gene>